<evidence type="ECO:0000313" key="6">
    <source>
        <dbReference type="Proteomes" id="UP000019384"/>
    </source>
</evidence>
<evidence type="ECO:0000313" key="5">
    <source>
        <dbReference type="EMBL" id="CDK28905.1"/>
    </source>
</evidence>
<dbReference type="GO" id="GO:0005886">
    <property type="term" value="C:plasma membrane"/>
    <property type="evidence" value="ECO:0007669"/>
    <property type="project" value="TreeGrafter"/>
</dbReference>
<reference evidence="5" key="1">
    <citation type="submission" date="2013-12" db="EMBL/GenBank/DDBJ databases">
        <authorList>
            <person name="Genoscope - CEA"/>
        </authorList>
    </citation>
    <scope>NUCLEOTIDE SEQUENCE</scope>
    <source>
        <strain evidence="5">CBS 1993</strain>
    </source>
</reference>
<dbReference type="RefSeq" id="XP_022460894.1">
    <property type="nucleotide sequence ID" value="XM_022606021.1"/>
</dbReference>
<proteinExistence type="inferred from homology"/>
<reference evidence="5" key="2">
    <citation type="submission" date="2014-02" db="EMBL/GenBank/DDBJ databases">
        <title>Complete DNA sequence of /Kuraishia capsulata/ illustrates novel genomic features among budding yeasts (/Saccharomycotina/).</title>
        <authorList>
            <person name="Morales L."/>
            <person name="Noel B."/>
            <person name="Porcel B."/>
            <person name="Marcet-Houben M."/>
            <person name="Hullo M-F."/>
            <person name="Sacerdot C."/>
            <person name="Tekaia F."/>
            <person name="Leh-Louis V."/>
            <person name="Despons L."/>
            <person name="Khanna V."/>
            <person name="Aury J-M."/>
            <person name="Barbe V."/>
            <person name="Couloux A."/>
            <person name="Labadie K."/>
            <person name="Pelletier E."/>
            <person name="Souciet J-L."/>
            <person name="Boekhout T."/>
            <person name="Gabaldon T."/>
            <person name="Wincker P."/>
            <person name="Dujon B."/>
        </authorList>
    </citation>
    <scope>NUCLEOTIDE SEQUENCE</scope>
    <source>
        <strain evidence="5">CBS 1993</strain>
    </source>
</reference>
<dbReference type="GO" id="GO:0005737">
    <property type="term" value="C:cytoplasm"/>
    <property type="evidence" value="ECO:0007669"/>
    <property type="project" value="TreeGrafter"/>
</dbReference>
<dbReference type="Pfam" id="PF16978">
    <property type="entry name" value="CRIM"/>
    <property type="match status" value="1"/>
</dbReference>
<dbReference type="Pfam" id="PF16979">
    <property type="entry name" value="SIN1_PH"/>
    <property type="match status" value="1"/>
</dbReference>
<gene>
    <name evidence="5" type="ORF">KUCA_T00004890001</name>
</gene>
<evidence type="ECO:0000259" key="3">
    <source>
        <dbReference type="Pfam" id="PF16978"/>
    </source>
</evidence>
<dbReference type="OrthoDB" id="241990at2759"/>
<evidence type="ECO:0000256" key="1">
    <source>
        <dbReference type="ARBA" id="ARBA00009407"/>
    </source>
</evidence>
<evidence type="ECO:0000256" key="2">
    <source>
        <dbReference type="SAM" id="MobiDB-lite"/>
    </source>
</evidence>
<dbReference type="PANTHER" id="PTHR13335">
    <property type="entry name" value="TARGET OF RAPAMYCIN COMPLEX 2 SUBUNIT MAPKAP1"/>
    <property type="match status" value="1"/>
</dbReference>
<protein>
    <submittedName>
        <fullName evidence="5">Uncharacterized protein</fullName>
    </submittedName>
</protein>
<dbReference type="InterPro" id="IPR011993">
    <property type="entry name" value="PH-like_dom_sf"/>
</dbReference>
<dbReference type="PANTHER" id="PTHR13335:SF1">
    <property type="entry name" value="TARGET OF RAPAMYCIN COMPLEX 2 SUBUNIT MAPKAP1"/>
    <property type="match status" value="1"/>
</dbReference>
<feature type="compositionally biased region" description="Acidic residues" evidence="2">
    <location>
        <begin position="144"/>
        <end position="161"/>
    </location>
</feature>
<dbReference type="STRING" id="1382522.W6MXH6"/>
<organism evidence="5 6">
    <name type="scientific">Kuraishia capsulata CBS 1993</name>
    <dbReference type="NCBI Taxonomy" id="1382522"/>
    <lineage>
        <taxon>Eukaryota</taxon>
        <taxon>Fungi</taxon>
        <taxon>Dikarya</taxon>
        <taxon>Ascomycota</taxon>
        <taxon>Saccharomycotina</taxon>
        <taxon>Pichiomycetes</taxon>
        <taxon>Pichiales</taxon>
        <taxon>Pichiaceae</taxon>
        <taxon>Kuraishia</taxon>
    </lineage>
</organism>
<dbReference type="Proteomes" id="UP000019384">
    <property type="component" value="Unassembled WGS sequence"/>
</dbReference>
<feature type="compositionally biased region" description="Polar residues" evidence="2">
    <location>
        <begin position="179"/>
        <end position="189"/>
    </location>
</feature>
<dbReference type="InterPro" id="IPR031313">
    <property type="entry name" value="Sin1_PH_dom"/>
</dbReference>
<dbReference type="GO" id="GO:0038203">
    <property type="term" value="P:TORC2 signaling"/>
    <property type="evidence" value="ECO:0007669"/>
    <property type="project" value="TreeGrafter"/>
</dbReference>
<keyword evidence="6" id="KW-1185">Reference proteome</keyword>
<dbReference type="AlphaFoldDB" id="W6MXH6"/>
<feature type="compositionally biased region" description="Basic and acidic residues" evidence="2">
    <location>
        <begin position="466"/>
        <end position="477"/>
    </location>
</feature>
<sequence length="654" mass="73793">MALPYDLATMINSLRETCSSLPHPENGSLNTPQARIIEPYMLNPHQRMTQSQLKKLYPNLSKAASNSPPIQFNVFDLVKNDEPTQIEEKPEVSMEFTKGSISTIEEGQSLQSSIRSKKHGIFSRLLRQHTKSDSSDLSLSSGDLEAEEGMVAGSDDEEEEGGEARLAQSENIDEDNDSDQSYAQNPGTIESNLDSELSDDLDSDEFLSDFEYENEGISSPIYDSFSYSKKKSLSLRKKGSESLNIQSRKHKSSSTINEPTLIRNSRSFTNFAAEIPSFGKQTVSKPVVKSNLTSLITAKTETPLDYYLHVSSDSGLAIRIYLKDDTFKESELNLKVNPNASVVEVIGYALRTIQTLDGAKYSILFNPNFWSLYLWDEDEDSYDEFGILSRKRTISSYGADEFALVKCENYRDNEKETPLPFELEDADDEPKLDIDEDYRRLLVSIPDKSVPFSAITLSNKQSSTLHRRDAEDLRHEEIESDDGSLIEVDDDSDEDFNMQPKAKTQAAPRQRRPQLRVHTDLKSTLHADAKTPTTEVLSTGYHRWDVIRRHPFKNRQERSLAVDGTQIYILPFSDNRGSWYENAKTSSFHVSQIVKCKRSSKHPLLFKVVISKNGGLKRYDLEASSAAQCKDIVNKISMTMQAYKAGLSNGVKMY</sequence>
<dbReference type="EMBL" id="HG793130">
    <property type="protein sequence ID" value="CDK28905.1"/>
    <property type="molecule type" value="Genomic_DNA"/>
</dbReference>
<dbReference type="GeneID" id="34522282"/>
<name>W6MXH6_9ASCO</name>
<feature type="domain" description="CRIM" evidence="3">
    <location>
        <begin position="289"/>
        <end position="413"/>
    </location>
</feature>
<feature type="region of interest" description="Disordered" evidence="2">
    <location>
        <begin position="461"/>
        <end position="513"/>
    </location>
</feature>
<dbReference type="GO" id="GO:0005546">
    <property type="term" value="F:phosphatidylinositol-4,5-bisphosphate binding"/>
    <property type="evidence" value="ECO:0007669"/>
    <property type="project" value="TreeGrafter"/>
</dbReference>
<dbReference type="InterPro" id="IPR008828">
    <property type="entry name" value="Sin1/Avo1"/>
</dbReference>
<feature type="region of interest" description="Disordered" evidence="2">
    <location>
        <begin position="132"/>
        <end position="200"/>
    </location>
</feature>
<dbReference type="HOGENOM" id="CLU_419224_0_0_1"/>
<evidence type="ECO:0000259" key="4">
    <source>
        <dbReference type="Pfam" id="PF16979"/>
    </source>
</evidence>
<dbReference type="Gene3D" id="2.30.29.30">
    <property type="entry name" value="Pleckstrin-homology domain (PH domain)/Phosphotyrosine-binding domain (PTB)"/>
    <property type="match status" value="1"/>
</dbReference>
<dbReference type="InterPro" id="IPR031567">
    <property type="entry name" value="CRIM_dom"/>
</dbReference>
<feature type="compositionally biased region" description="Acidic residues" evidence="2">
    <location>
        <begin position="478"/>
        <end position="496"/>
    </location>
</feature>
<dbReference type="GO" id="GO:0031932">
    <property type="term" value="C:TORC2 complex"/>
    <property type="evidence" value="ECO:0007669"/>
    <property type="project" value="InterPro"/>
</dbReference>
<accession>W6MXH6</accession>
<comment type="similarity">
    <text evidence="1">Belongs to the SIN1 family.</text>
</comment>
<feature type="domain" description="SIN1-type PH" evidence="4">
    <location>
        <begin position="541"/>
        <end position="641"/>
    </location>
</feature>